<dbReference type="InterPro" id="IPR051398">
    <property type="entry name" value="Polysacch_Deacetylase"/>
</dbReference>
<reference evidence="5 6" key="1">
    <citation type="submission" date="2022-08" db="EMBL/GenBank/DDBJ databases">
        <title>Bacterial and archaeal communities from various locations to study Microbial Dark Matter (Phase II).</title>
        <authorList>
            <person name="Stepanauskas R."/>
        </authorList>
    </citation>
    <scope>NUCLEOTIDE SEQUENCE [LARGE SCALE GENOMIC DNA]</scope>
    <source>
        <strain evidence="5 6">PD1</strain>
    </source>
</reference>
<protein>
    <submittedName>
        <fullName evidence="5">Peptidoglycan/xylan/chitin deacetylase (PgdA/CDA1 family)</fullName>
    </submittedName>
</protein>
<keyword evidence="6" id="KW-1185">Reference proteome</keyword>
<name>A0ABT2EM64_9BACT</name>
<evidence type="ECO:0000313" key="6">
    <source>
        <dbReference type="Proteomes" id="UP001204798"/>
    </source>
</evidence>
<evidence type="ECO:0000259" key="4">
    <source>
        <dbReference type="PROSITE" id="PS51677"/>
    </source>
</evidence>
<dbReference type="EMBL" id="JANUCP010000002">
    <property type="protein sequence ID" value="MCS3919039.1"/>
    <property type="molecule type" value="Genomic_DNA"/>
</dbReference>
<keyword evidence="3" id="KW-1133">Transmembrane helix</keyword>
<dbReference type="InterPro" id="IPR002509">
    <property type="entry name" value="NODB_dom"/>
</dbReference>
<dbReference type="PANTHER" id="PTHR34216">
    <property type="match status" value="1"/>
</dbReference>
<gene>
    <name evidence="5" type="ORF">M2350_001439</name>
</gene>
<sequence>MKAIKILHAIGSAIAIVGLMLVLLKTGQVTYERVKDWHEKKTKQVSLPNFGAKVVPTLPKPKPPTLPPDYSIFALCYHDFRERPSKWSISPKRLEAHIQTLKALGFSFLTMGEAVDLLTGRWNGRLPERAVVITVDDGFQSAYTVLLPLLKRYNAKATLFVYTSWIGKTPGALTWEQLREMVQSGLVEIASHTVTHVYPRRLKRSLSDEQFKRRIEWEFVQSKRELERRLGVKVEGLAYPGGHVDETLKALARKAGYRWAAVINPKPITVSTDLYALPRYGVSSGTTVAALKAWVTKQPIQLVRYPEQVKEVGKATTNAKLARNKFSTRTSARHSR</sequence>
<keyword evidence="3" id="KW-0472">Membrane</keyword>
<comment type="caution">
    <text evidence="5">The sequence shown here is derived from an EMBL/GenBank/DDBJ whole genome shotgun (WGS) entry which is preliminary data.</text>
</comment>
<accession>A0ABT2EM64</accession>
<keyword evidence="2" id="KW-0732">Signal</keyword>
<dbReference type="RefSeq" id="WP_259095124.1">
    <property type="nucleotide sequence ID" value="NZ_CP130454.1"/>
</dbReference>
<feature type="transmembrane region" description="Helical" evidence="3">
    <location>
        <begin position="6"/>
        <end position="24"/>
    </location>
</feature>
<evidence type="ECO:0000313" key="5">
    <source>
        <dbReference type="EMBL" id="MCS3919039.1"/>
    </source>
</evidence>
<comment type="subcellular location">
    <subcellularLocation>
        <location evidence="1">Secreted</location>
    </subcellularLocation>
</comment>
<dbReference type="Gene3D" id="3.20.20.370">
    <property type="entry name" value="Glycoside hydrolase/deacetylase"/>
    <property type="match status" value="1"/>
</dbReference>
<evidence type="ECO:0000256" key="1">
    <source>
        <dbReference type="ARBA" id="ARBA00004613"/>
    </source>
</evidence>
<feature type="domain" description="NodB homology" evidence="4">
    <location>
        <begin position="129"/>
        <end position="336"/>
    </location>
</feature>
<evidence type="ECO:0000256" key="2">
    <source>
        <dbReference type="ARBA" id="ARBA00022729"/>
    </source>
</evidence>
<dbReference type="PANTHER" id="PTHR34216:SF3">
    <property type="entry name" value="POLY-BETA-1,6-N-ACETYL-D-GLUCOSAMINE N-DEACETYLASE"/>
    <property type="match status" value="1"/>
</dbReference>
<dbReference type="Pfam" id="PF01522">
    <property type="entry name" value="Polysacc_deac_1"/>
    <property type="match status" value="1"/>
</dbReference>
<dbReference type="Proteomes" id="UP001204798">
    <property type="component" value="Unassembled WGS sequence"/>
</dbReference>
<evidence type="ECO:0000256" key="3">
    <source>
        <dbReference type="SAM" id="Phobius"/>
    </source>
</evidence>
<dbReference type="PROSITE" id="PS51677">
    <property type="entry name" value="NODB"/>
    <property type="match status" value="1"/>
</dbReference>
<organism evidence="5 6">
    <name type="scientific">Candidatus Fervidibacter sacchari</name>
    <dbReference type="NCBI Taxonomy" id="1448929"/>
    <lineage>
        <taxon>Bacteria</taxon>
        <taxon>Candidatus Fervidibacterota</taxon>
        <taxon>Candidatus Fervidibacter</taxon>
    </lineage>
</organism>
<keyword evidence="3" id="KW-0812">Transmembrane</keyword>
<dbReference type="InterPro" id="IPR011330">
    <property type="entry name" value="Glyco_hydro/deAcase_b/a-brl"/>
</dbReference>
<proteinExistence type="predicted"/>
<dbReference type="CDD" id="cd10918">
    <property type="entry name" value="CE4_NodB_like_5s_6s"/>
    <property type="match status" value="1"/>
</dbReference>
<dbReference type="SUPFAM" id="SSF88713">
    <property type="entry name" value="Glycoside hydrolase/deacetylase"/>
    <property type="match status" value="1"/>
</dbReference>